<evidence type="ECO:0000256" key="5">
    <source>
        <dbReference type="ARBA" id="ARBA00023004"/>
    </source>
</evidence>
<dbReference type="SUPFAM" id="SSF54909">
    <property type="entry name" value="Dimeric alpha+beta barrel"/>
    <property type="match status" value="1"/>
</dbReference>
<dbReference type="PANTHER" id="PTHR30521:SF0">
    <property type="entry name" value="DYP-TYPE PEROXIDASE FAMILY PROTEIN"/>
    <property type="match status" value="1"/>
</dbReference>
<keyword evidence="5" id="KW-0408">Iron</keyword>
<dbReference type="InterPro" id="IPR048328">
    <property type="entry name" value="Dyp_perox_C"/>
</dbReference>
<dbReference type="PANTHER" id="PTHR30521">
    <property type="entry name" value="DEFERROCHELATASE/PEROXIDASE"/>
    <property type="match status" value="1"/>
</dbReference>
<dbReference type="EMBL" id="JBHSMF010000005">
    <property type="protein sequence ID" value="MFC5497075.1"/>
    <property type="molecule type" value="Genomic_DNA"/>
</dbReference>
<proteinExistence type="predicted"/>
<sequence>MSPAQPGILERVPPAARYVSFSIGTEAGAMSALPEALGRLATAADGKGLVVGIGPGLAAALGATVPGLGELPPIGGRGVQVPSTPMALWCWLRGEDRGDLLHLSRRLVALLHPAFKLGQVVDAFRHGTGRDLTGYEDGTENPEGELAQQAALVHGAGPGLDGSSYVAVQQWVHDFDAFDRLGEADRDHHVGRRLSDNFELEDSPTSAHVKRTAQESFEPPAFMLRRSMPWTMGMQSGLMFVAFGNSHRAFEVQMRRMAGEEDDVVDAMFRISRPVSGAYLWCPPLAQGRLDLRQLGL</sequence>
<name>A0ABW0N8S6_9BURK</name>
<dbReference type="RefSeq" id="WP_376849108.1">
    <property type="nucleotide sequence ID" value="NZ_JBHSMF010000005.1"/>
</dbReference>
<keyword evidence="8" id="KW-1185">Reference proteome</keyword>
<gene>
    <name evidence="7" type="ORF">ACFPOE_05980</name>
</gene>
<protein>
    <submittedName>
        <fullName evidence="7">Dyp-type peroxidase</fullName>
        <ecNumber evidence="7">1.11.1.-</ecNumber>
    </submittedName>
</protein>
<evidence type="ECO:0000313" key="8">
    <source>
        <dbReference type="Proteomes" id="UP001596037"/>
    </source>
</evidence>
<keyword evidence="3" id="KW-0479">Metal-binding</keyword>
<feature type="domain" description="Dyp-type peroxidase C-terminal" evidence="6">
    <location>
        <begin position="129"/>
        <end position="286"/>
    </location>
</feature>
<evidence type="ECO:0000259" key="6">
    <source>
        <dbReference type="Pfam" id="PF20628"/>
    </source>
</evidence>
<dbReference type="Pfam" id="PF20628">
    <property type="entry name" value="Dyp_perox_C"/>
    <property type="match status" value="1"/>
</dbReference>
<accession>A0ABW0N8S6</accession>
<dbReference type="GO" id="GO:0004601">
    <property type="term" value="F:peroxidase activity"/>
    <property type="evidence" value="ECO:0007669"/>
    <property type="project" value="UniProtKB-KW"/>
</dbReference>
<organism evidence="7 8">
    <name type="scientific">Caenimonas terrae</name>
    <dbReference type="NCBI Taxonomy" id="696074"/>
    <lineage>
        <taxon>Bacteria</taxon>
        <taxon>Pseudomonadati</taxon>
        <taxon>Pseudomonadota</taxon>
        <taxon>Betaproteobacteria</taxon>
        <taxon>Burkholderiales</taxon>
        <taxon>Comamonadaceae</taxon>
        <taxon>Caenimonas</taxon>
    </lineage>
</organism>
<dbReference type="Proteomes" id="UP001596037">
    <property type="component" value="Unassembled WGS sequence"/>
</dbReference>
<evidence type="ECO:0000256" key="2">
    <source>
        <dbReference type="ARBA" id="ARBA00022559"/>
    </source>
</evidence>
<evidence type="ECO:0000256" key="1">
    <source>
        <dbReference type="ARBA" id="ARBA00001970"/>
    </source>
</evidence>
<comment type="caution">
    <text evidence="7">The sequence shown here is derived from an EMBL/GenBank/DDBJ whole genome shotgun (WGS) entry which is preliminary data.</text>
</comment>
<evidence type="ECO:0000256" key="4">
    <source>
        <dbReference type="ARBA" id="ARBA00023002"/>
    </source>
</evidence>
<dbReference type="InterPro" id="IPR006314">
    <property type="entry name" value="Dyp_peroxidase"/>
</dbReference>
<dbReference type="InterPro" id="IPR011008">
    <property type="entry name" value="Dimeric_a/b-barrel"/>
</dbReference>
<dbReference type="PROSITE" id="PS51404">
    <property type="entry name" value="DYP_PEROXIDASE"/>
    <property type="match status" value="1"/>
</dbReference>
<dbReference type="NCBIfam" id="TIGR01413">
    <property type="entry name" value="Dyp_perox_fam"/>
    <property type="match status" value="1"/>
</dbReference>
<dbReference type="EC" id="1.11.1.-" evidence="7"/>
<keyword evidence="2 7" id="KW-0575">Peroxidase</keyword>
<keyword evidence="4 7" id="KW-0560">Oxidoreductase</keyword>
<evidence type="ECO:0000313" key="7">
    <source>
        <dbReference type="EMBL" id="MFC5497075.1"/>
    </source>
</evidence>
<evidence type="ECO:0000256" key="3">
    <source>
        <dbReference type="ARBA" id="ARBA00022723"/>
    </source>
</evidence>
<comment type="cofactor">
    <cofactor evidence="1">
        <name>heme b</name>
        <dbReference type="ChEBI" id="CHEBI:60344"/>
    </cofactor>
</comment>
<reference evidence="8" key="1">
    <citation type="journal article" date="2019" name="Int. J. Syst. Evol. Microbiol.">
        <title>The Global Catalogue of Microorganisms (GCM) 10K type strain sequencing project: providing services to taxonomists for standard genome sequencing and annotation.</title>
        <authorList>
            <consortium name="The Broad Institute Genomics Platform"/>
            <consortium name="The Broad Institute Genome Sequencing Center for Infectious Disease"/>
            <person name="Wu L."/>
            <person name="Ma J."/>
        </authorList>
    </citation>
    <scope>NUCLEOTIDE SEQUENCE [LARGE SCALE GENOMIC DNA]</scope>
    <source>
        <strain evidence="8">CCUG 57401</strain>
    </source>
</reference>